<evidence type="ECO:0000259" key="7">
    <source>
        <dbReference type="Pfam" id="PF02601"/>
    </source>
</evidence>
<comment type="catalytic activity">
    <reaction evidence="5 6">
        <text>Exonucleolytic cleavage in either 5'- to 3'- or 3'- to 5'-direction to yield nucleoside 5'-phosphates.</text>
        <dbReference type="EC" id="3.1.11.6"/>
    </reaction>
</comment>
<accession>A0A4R6BXE3</accession>
<evidence type="ECO:0000313" key="10">
    <source>
        <dbReference type="Proteomes" id="UP000294802"/>
    </source>
</evidence>
<gene>
    <name evidence="5" type="primary">xseA</name>
    <name evidence="9" type="ORF">ERX29_00735</name>
</gene>
<keyword evidence="2 5" id="KW-0540">Nuclease</keyword>
<evidence type="ECO:0000256" key="5">
    <source>
        <dbReference type="HAMAP-Rule" id="MF_00378"/>
    </source>
</evidence>
<dbReference type="RefSeq" id="WP_133442764.1">
    <property type="nucleotide sequence ID" value="NZ_SCWB01000001.1"/>
</dbReference>
<keyword evidence="3 5" id="KW-0378">Hydrolase</keyword>
<dbReference type="Pfam" id="PF02601">
    <property type="entry name" value="Exonuc_VII_L"/>
    <property type="match status" value="1"/>
</dbReference>
<sequence>MTNYLTISALTKYIKAKFDRDPYLENVFIKGELSNVKHHSSGHLYFALKDGGAVLNGMMFKKEVSKISFTPKEGDQVLISGRISVYEGRGSYQLYASDMSLDGVGQLYERFEALRKELESKGYFDTGRKKKLPKYPASIAVLTASTGAAIRDIESTLKRRFPLANVHYISTLVQGAGAVEDIVKNIRHADSLNVDVMIVGRGGGSIEDLWAFNERDVVQAIYDAATPVISAVGHETDTTLSDFVSDLRAPTPTAAAVMATPDQFELMNQLKSSDQFLRQQLTQRLKYENQRMQRLSGHPVFRNPNLLIEQQIQRKDELEQKMFYLLKDKFTVNNERFVRLDSRLSKERLNARIQMGQQQLTQNILQLDRSMDRKLQSLARSLEFQQKLLTSVNPTGILDRGYSIVRTSQGILSSIHDVNVSQQVEIQMADGEISAVVKTVKEDQHGEKL</sequence>
<evidence type="ECO:0000259" key="8">
    <source>
        <dbReference type="Pfam" id="PF13742"/>
    </source>
</evidence>
<evidence type="ECO:0000256" key="6">
    <source>
        <dbReference type="RuleBase" id="RU004355"/>
    </source>
</evidence>
<reference evidence="9 10" key="1">
    <citation type="submission" date="2019-01" db="EMBL/GenBank/DDBJ databases">
        <title>Draft genome sequences of the type strains of six Macrococcus species.</title>
        <authorList>
            <person name="Mazhar S."/>
            <person name="Altermann E."/>
            <person name="Hill C."/>
            <person name="Mcauliffe O."/>
        </authorList>
    </citation>
    <scope>NUCLEOTIDE SEQUENCE [LARGE SCALE GENOMIC DNA]</scope>
    <source>
        <strain evidence="9 10">CCM4815</strain>
    </source>
</reference>
<evidence type="ECO:0000256" key="3">
    <source>
        <dbReference type="ARBA" id="ARBA00022801"/>
    </source>
</evidence>
<dbReference type="GO" id="GO:0005737">
    <property type="term" value="C:cytoplasm"/>
    <property type="evidence" value="ECO:0007669"/>
    <property type="project" value="UniProtKB-SubCell"/>
</dbReference>
<evidence type="ECO:0000313" key="9">
    <source>
        <dbReference type="EMBL" id="TDM13161.1"/>
    </source>
</evidence>
<dbReference type="Proteomes" id="UP000294802">
    <property type="component" value="Unassembled WGS sequence"/>
</dbReference>
<evidence type="ECO:0000256" key="4">
    <source>
        <dbReference type="ARBA" id="ARBA00022839"/>
    </source>
</evidence>
<dbReference type="Pfam" id="PF13742">
    <property type="entry name" value="tRNA_anti_2"/>
    <property type="match status" value="1"/>
</dbReference>
<comment type="function">
    <text evidence="5">Bidirectionally degrades single-stranded DNA into large acid-insoluble oligonucleotides, which are then degraded further into small acid-soluble oligonucleotides.</text>
</comment>
<dbReference type="AlphaFoldDB" id="A0A4R6BXE3"/>
<dbReference type="EC" id="3.1.11.6" evidence="5"/>
<comment type="caution">
    <text evidence="9">The sequence shown here is derived from an EMBL/GenBank/DDBJ whole genome shotgun (WGS) entry which is preliminary data.</text>
</comment>
<keyword evidence="10" id="KW-1185">Reference proteome</keyword>
<dbReference type="EMBL" id="SCWB01000001">
    <property type="protein sequence ID" value="TDM13161.1"/>
    <property type="molecule type" value="Genomic_DNA"/>
</dbReference>
<dbReference type="HAMAP" id="MF_00378">
    <property type="entry name" value="Exonuc_7_L"/>
    <property type="match status" value="1"/>
</dbReference>
<dbReference type="PANTHER" id="PTHR30008">
    <property type="entry name" value="EXODEOXYRIBONUCLEASE 7 LARGE SUBUNIT"/>
    <property type="match status" value="1"/>
</dbReference>
<organism evidence="9 10">
    <name type="scientific">Macrococcus lamae</name>
    <dbReference type="NCBI Taxonomy" id="198484"/>
    <lineage>
        <taxon>Bacteria</taxon>
        <taxon>Bacillati</taxon>
        <taxon>Bacillota</taxon>
        <taxon>Bacilli</taxon>
        <taxon>Bacillales</taxon>
        <taxon>Staphylococcaceae</taxon>
        <taxon>Macrococcus</taxon>
    </lineage>
</organism>
<dbReference type="GO" id="GO:0008855">
    <property type="term" value="F:exodeoxyribonuclease VII activity"/>
    <property type="evidence" value="ECO:0007669"/>
    <property type="project" value="UniProtKB-UniRule"/>
</dbReference>
<keyword evidence="1 5" id="KW-0963">Cytoplasm</keyword>
<comment type="subcellular location">
    <subcellularLocation>
        <location evidence="5 6">Cytoplasm</location>
    </subcellularLocation>
</comment>
<comment type="subunit">
    <text evidence="5">Heterooligomer composed of large and small subunits.</text>
</comment>
<dbReference type="InterPro" id="IPR003753">
    <property type="entry name" value="Exonuc_VII_L"/>
</dbReference>
<dbReference type="InterPro" id="IPR020579">
    <property type="entry name" value="Exonuc_VII_lsu_C"/>
</dbReference>
<keyword evidence="4 5" id="KW-0269">Exonuclease</keyword>
<dbReference type="GO" id="GO:0003676">
    <property type="term" value="F:nucleic acid binding"/>
    <property type="evidence" value="ECO:0007669"/>
    <property type="project" value="InterPro"/>
</dbReference>
<dbReference type="OrthoDB" id="9802795at2"/>
<dbReference type="GO" id="GO:0009318">
    <property type="term" value="C:exodeoxyribonuclease VII complex"/>
    <property type="evidence" value="ECO:0007669"/>
    <property type="project" value="UniProtKB-UniRule"/>
</dbReference>
<dbReference type="NCBIfam" id="TIGR00237">
    <property type="entry name" value="xseA"/>
    <property type="match status" value="1"/>
</dbReference>
<feature type="domain" description="Exonuclease VII large subunit C-terminal" evidence="7">
    <location>
        <begin position="123"/>
        <end position="435"/>
    </location>
</feature>
<dbReference type="PANTHER" id="PTHR30008:SF0">
    <property type="entry name" value="EXODEOXYRIBONUCLEASE 7 LARGE SUBUNIT"/>
    <property type="match status" value="1"/>
</dbReference>
<evidence type="ECO:0000256" key="2">
    <source>
        <dbReference type="ARBA" id="ARBA00022722"/>
    </source>
</evidence>
<evidence type="ECO:0000256" key="1">
    <source>
        <dbReference type="ARBA" id="ARBA00022490"/>
    </source>
</evidence>
<dbReference type="InterPro" id="IPR025824">
    <property type="entry name" value="OB-fold_nuc-bd_dom"/>
</dbReference>
<dbReference type="CDD" id="cd04489">
    <property type="entry name" value="ExoVII_LU_OBF"/>
    <property type="match status" value="1"/>
</dbReference>
<dbReference type="GO" id="GO:0006308">
    <property type="term" value="P:DNA catabolic process"/>
    <property type="evidence" value="ECO:0007669"/>
    <property type="project" value="UniProtKB-UniRule"/>
</dbReference>
<feature type="domain" description="OB-fold nucleic acid binding" evidence="8">
    <location>
        <begin position="5"/>
        <end position="99"/>
    </location>
</feature>
<proteinExistence type="inferred from homology"/>
<protein>
    <recommendedName>
        <fullName evidence="5">Exodeoxyribonuclease 7 large subunit</fullName>
        <ecNumber evidence="5">3.1.11.6</ecNumber>
    </recommendedName>
    <alternativeName>
        <fullName evidence="5">Exodeoxyribonuclease VII large subunit</fullName>
        <shortName evidence="5">Exonuclease VII large subunit</shortName>
    </alternativeName>
</protein>
<comment type="similarity">
    <text evidence="5 6">Belongs to the XseA family.</text>
</comment>
<name>A0A4R6BXE3_9STAP</name>